<dbReference type="EMBL" id="NBSK02000003">
    <property type="protein sequence ID" value="KAJ0218216.1"/>
    <property type="molecule type" value="Genomic_DNA"/>
</dbReference>
<name>A0A9R1W8R9_LACSA</name>
<evidence type="ECO:0000313" key="2">
    <source>
        <dbReference type="EMBL" id="KAJ0218216.1"/>
    </source>
</evidence>
<accession>A0A9R1W8R9</accession>
<keyword evidence="3" id="KW-1185">Reference proteome</keyword>
<comment type="caution">
    <text evidence="2">The sequence shown here is derived from an EMBL/GenBank/DDBJ whole genome shotgun (WGS) entry which is preliminary data.</text>
</comment>
<reference evidence="2 3" key="1">
    <citation type="journal article" date="2017" name="Nat. Commun.">
        <title>Genome assembly with in vitro proximity ligation data and whole-genome triplication in lettuce.</title>
        <authorList>
            <person name="Reyes-Chin-Wo S."/>
            <person name="Wang Z."/>
            <person name="Yang X."/>
            <person name="Kozik A."/>
            <person name="Arikit S."/>
            <person name="Song C."/>
            <person name="Xia L."/>
            <person name="Froenicke L."/>
            <person name="Lavelle D.O."/>
            <person name="Truco M.J."/>
            <person name="Xia R."/>
            <person name="Zhu S."/>
            <person name="Xu C."/>
            <person name="Xu H."/>
            <person name="Xu X."/>
            <person name="Cox K."/>
            <person name="Korf I."/>
            <person name="Meyers B.C."/>
            <person name="Michelmore R.W."/>
        </authorList>
    </citation>
    <scope>NUCLEOTIDE SEQUENCE [LARGE SCALE GENOMIC DNA]</scope>
    <source>
        <strain evidence="3">cv. Salinas</strain>
        <tissue evidence="2">Seedlings</tissue>
    </source>
</reference>
<sequence>MVELEKRTSQLKLQNLKLRTATQGLNDLKSKREVVRSSVGDVHSILLHLLDTHDSILTISIRRHLAKKLRPTLDILSRIEGVSEAAILPNKGEKRRNPKEDNEASASNHQKKKKVIGEDDEDEEDDIDDIVTGAPSKPDPKFKPSEQELREKMDRLEKKNEREGTS</sequence>
<organism evidence="2 3">
    <name type="scientific">Lactuca sativa</name>
    <name type="common">Garden lettuce</name>
    <dbReference type="NCBI Taxonomy" id="4236"/>
    <lineage>
        <taxon>Eukaryota</taxon>
        <taxon>Viridiplantae</taxon>
        <taxon>Streptophyta</taxon>
        <taxon>Embryophyta</taxon>
        <taxon>Tracheophyta</taxon>
        <taxon>Spermatophyta</taxon>
        <taxon>Magnoliopsida</taxon>
        <taxon>eudicotyledons</taxon>
        <taxon>Gunneridae</taxon>
        <taxon>Pentapetalae</taxon>
        <taxon>asterids</taxon>
        <taxon>campanulids</taxon>
        <taxon>Asterales</taxon>
        <taxon>Asteraceae</taxon>
        <taxon>Cichorioideae</taxon>
        <taxon>Cichorieae</taxon>
        <taxon>Lactucinae</taxon>
        <taxon>Lactuca</taxon>
    </lineage>
</organism>
<protein>
    <submittedName>
        <fullName evidence="2">Uncharacterized protein</fullName>
    </submittedName>
</protein>
<dbReference type="AlphaFoldDB" id="A0A9R1W8R9"/>
<proteinExistence type="predicted"/>
<feature type="compositionally biased region" description="Basic and acidic residues" evidence="1">
    <location>
        <begin position="138"/>
        <end position="166"/>
    </location>
</feature>
<evidence type="ECO:0000256" key="1">
    <source>
        <dbReference type="SAM" id="MobiDB-lite"/>
    </source>
</evidence>
<dbReference type="Proteomes" id="UP000235145">
    <property type="component" value="Unassembled WGS sequence"/>
</dbReference>
<feature type="region of interest" description="Disordered" evidence="1">
    <location>
        <begin position="84"/>
        <end position="166"/>
    </location>
</feature>
<gene>
    <name evidence="2" type="ORF">LSAT_V11C300146130</name>
</gene>
<evidence type="ECO:0000313" key="3">
    <source>
        <dbReference type="Proteomes" id="UP000235145"/>
    </source>
</evidence>
<feature type="compositionally biased region" description="Acidic residues" evidence="1">
    <location>
        <begin position="118"/>
        <end position="129"/>
    </location>
</feature>